<evidence type="ECO:0000313" key="1">
    <source>
        <dbReference type="EMBL" id="ENN86912.1"/>
    </source>
</evidence>
<name>N6V790_9HYPH</name>
<proteinExistence type="predicted"/>
<dbReference type="Proteomes" id="UP000012429">
    <property type="component" value="Unassembled WGS sequence"/>
</dbReference>
<accession>N6V790</accession>
<organism evidence="1 2">
    <name type="scientific">Rhizobium freirei PRF 81</name>
    <dbReference type="NCBI Taxonomy" id="363754"/>
    <lineage>
        <taxon>Bacteria</taxon>
        <taxon>Pseudomonadati</taxon>
        <taxon>Pseudomonadota</taxon>
        <taxon>Alphaproteobacteria</taxon>
        <taxon>Hyphomicrobiales</taxon>
        <taxon>Rhizobiaceae</taxon>
        <taxon>Rhizobium/Agrobacterium group</taxon>
        <taxon>Rhizobium</taxon>
    </lineage>
</organism>
<comment type="caution">
    <text evidence="1">The sequence shown here is derived from an EMBL/GenBank/DDBJ whole genome shotgun (WGS) entry which is preliminary data.</text>
</comment>
<sequence>MIDVDNDHLGGAARRAARLDGAGSAVTDLQEAHQARGTAAAGKLFAFAAQHREVRAGAGAIFEQASFANPEVHDAAFIDEVVLDRLDEAGMRLRMLIGRLGLGELAGEGIDIEMALAGAVDAVSPMHAGVEPLRRVRSDALGGEHIGKLVAESGSIFFRREVAALPAPIGPGACKAIEDLTCIGFGAALLILGQVLHGSVVGHGAPQEGRNVVFLNLLELGGHACLAEILLRQNVGGNLGKLRGNVDIFEAEHNRTVGVLDLAGRLAEFDLRIG</sequence>
<dbReference type="AlphaFoldDB" id="N6V790"/>
<dbReference type="EMBL" id="AQHN01000061">
    <property type="protein sequence ID" value="ENN86912.1"/>
    <property type="molecule type" value="Genomic_DNA"/>
</dbReference>
<gene>
    <name evidence="1" type="ORF">RHSP_15075</name>
</gene>
<protein>
    <submittedName>
        <fullName evidence="1">Uncharacterized protein</fullName>
    </submittedName>
</protein>
<reference evidence="1 2" key="1">
    <citation type="journal article" date="2012" name="BMC Genomics">
        <title>Genomic basis of broad host range and environmental adaptability of Rhizobium tropici CIAT 899 and Rhizobium sp. PRF 81 which are used in inoculants for common bean (Phaseolus vulgaris L.).</title>
        <authorList>
            <person name="Ormeno-Orrillo E."/>
            <person name="Menna P."/>
            <person name="Almeida L.G."/>
            <person name="Ollero F.J."/>
            <person name="Nicolas M.F."/>
            <person name="Pains Rodrigues E."/>
            <person name="Shigueyoshi Nakatani A."/>
            <person name="Silva Batista J.S."/>
            <person name="Oliveira Chueire L.M."/>
            <person name="Souza R.C."/>
            <person name="Ribeiro Vasconcelos A.T."/>
            <person name="Megias M."/>
            <person name="Hungria M."/>
            <person name="Martinez-Romero E."/>
        </authorList>
    </citation>
    <scope>NUCLEOTIDE SEQUENCE [LARGE SCALE GENOMIC DNA]</scope>
    <source>
        <strain evidence="1 2">PRF 81</strain>
    </source>
</reference>
<keyword evidence="2" id="KW-1185">Reference proteome</keyword>
<evidence type="ECO:0000313" key="2">
    <source>
        <dbReference type="Proteomes" id="UP000012429"/>
    </source>
</evidence>